<dbReference type="RefSeq" id="WP_090991940.1">
    <property type="nucleotide sequence ID" value="NZ_FOPP01000001.1"/>
</dbReference>
<accession>A0A1I2TTP0</accession>
<protein>
    <recommendedName>
        <fullName evidence="3">Lipoprotein</fullName>
    </recommendedName>
</protein>
<evidence type="ECO:0008006" key="3">
    <source>
        <dbReference type="Google" id="ProtNLM"/>
    </source>
</evidence>
<dbReference type="PROSITE" id="PS51257">
    <property type="entry name" value="PROKAR_LIPOPROTEIN"/>
    <property type="match status" value="1"/>
</dbReference>
<keyword evidence="2" id="KW-1185">Reference proteome</keyword>
<reference evidence="1 2" key="1">
    <citation type="submission" date="2016-10" db="EMBL/GenBank/DDBJ databases">
        <authorList>
            <person name="de Groot N.N."/>
        </authorList>
    </citation>
    <scope>NUCLEOTIDE SEQUENCE [LARGE SCALE GENOMIC DNA]</scope>
    <source>
        <strain evidence="1 2">DSM 18684</strain>
    </source>
</reference>
<evidence type="ECO:0000313" key="2">
    <source>
        <dbReference type="Proteomes" id="UP000199666"/>
    </source>
</evidence>
<name>A0A1I2TTP0_9SPHI</name>
<evidence type="ECO:0000313" key="1">
    <source>
        <dbReference type="EMBL" id="SFG65681.1"/>
    </source>
</evidence>
<proteinExistence type="predicted"/>
<dbReference type="OrthoDB" id="1148341at2"/>
<gene>
    <name evidence="1" type="ORF">SAMN04489864_101474</name>
</gene>
<dbReference type="STRING" id="414048.SAMN04489864_101474"/>
<dbReference type="Proteomes" id="UP000199666">
    <property type="component" value="Unassembled WGS sequence"/>
</dbReference>
<organism evidence="1 2">
    <name type="scientific">Pedobacter insulae</name>
    <dbReference type="NCBI Taxonomy" id="414048"/>
    <lineage>
        <taxon>Bacteria</taxon>
        <taxon>Pseudomonadati</taxon>
        <taxon>Bacteroidota</taxon>
        <taxon>Sphingobacteriia</taxon>
        <taxon>Sphingobacteriales</taxon>
        <taxon>Sphingobacteriaceae</taxon>
        <taxon>Pedobacter</taxon>
    </lineage>
</organism>
<dbReference type="EMBL" id="FOPP01000001">
    <property type="protein sequence ID" value="SFG65681.1"/>
    <property type="molecule type" value="Genomic_DNA"/>
</dbReference>
<sequence length="187" mass="21585">MKHKILTALLFIVVAFTSCKDIGKISSEEAGEVITDYLKANQEYKTARFHFGEIKFNSKNEMIELEKYRALEDEGYISMTLQEGKKKFLSKDSSYVYLIKLTEKANDLVLKQDEDKATVKVVLYELASEKPVNFNRVNDNNAKVTVSLKKTNTVFAPFQKNTNENSDFITKTYRLKQDKEEGWKVVK</sequence>
<dbReference type="AlphaFoldDB" id="A0A1I2TTP0"/>